<evidence type="ECO:0000313" key="2">
    <source>
        <dbReference type="EMBL" id="CAB3244522.1"/>
    </source>
</evidence>
<feature type="region of interest" description="Disordered" evidence="1">
    <location>
        <begin position="132"/>
        <end position="165"/>
    </location>
</feature>
<protein>
    <submittedName>
        <fullName evidence="2">ZF(CCHC)-6 zinc finger protein</fullName>
    </submittedName>
</protein>
<dbReference type="AlphaFoldDB" id="A0A6F9DD38"/>
<organism evidence="2">
    <name type="scientific">Phallusia mammillata</name>
    <dbReference type="NCBI Taxonomy" id="59560"/>
    <lineage>
        <taxon>Eukaryota</taxon>
        <taxon>Metazoa</taxon>
        <taxon>Chordata</taxon>
        <taxon>Tunicata</taxon>
        <taxon>Ascidiacea</taxon>
        <taxon>Phlebobranchia</taxon>
        <taxon>Ascidiidae</taxon>
        <taxon>Phallusia</taxon>
    </lineage>
</organism>
<name>A0A6F9DD38_9ASCI</name>
<feature type="region of interest" description="Disordered" evidence="1">
    <location>
        <begin position="208"/>
        <end position="258"/>
    </location>
</feature>
<dbReference type="EMBL" id="LR785054">
    <property type="protein sequence ID" value="CAB3244522.1"/>
    <property type="molecule type" value="mRNA"/>
</dbReference>
<reference evidence="2" key="1">
    <citation type="submission" date="2020-04" db="EMBL/GenBank/DDBJ databases">
        <authorList>
            <person name="Neveu A P."/>
        </authorList>
    </citation>
    <scope>NUCLEOTIDE SEQUENCE</scope>
    <source>
        <tissue evidence="2">Whole embryo</tissue>
    </source>
</reference>
<feature type="compositionally biased region" description="Polar residues" evidence="1">
    <location>
        <begin position="277"/>
        <end position="291"/>
    </location>
</feature>
<gene>
    <name evidence="2" type="primary">Fam78a</name>
</gene>
<sequence length="338" mass="38407">MNGTITITAEKTPRPLTKLTLHPVPLELTEEHWTEACKQLEWGKYYKHEYLTYKDFPNLQNGYMHLFLEDALVENMWHTHQIFGHQMQVIKPGESFGPKCAHCLGLGHWANRCPIRHLCKICKENHHVSDCPFGSPIERTPEPEIKKAKKQQQPDKSTPKWKTFSNVKPDDFTALLAQIEKQNTKKKLNDQINPDNPLQKEALQAIAEEQTTEHSSTNQNDKSSDPQSSGTKDLLIIPSSSPHPVDESLSPKLSSQTSNVKFLFTNAKKRIEFPVESGSSLYGTPQTQQDTPLHPPLTSHNDKTKSAPIISQQLEKKTQLDKLFQPGQPEENKVNNKD</sequence>
<feature type="region of interest" description="Disordered" evidence="1">
    <location>
        <begin position="275"/>
        <end position="338"/>
    </location>
</feature>
<proteinExistence type="evidence at transcript level"/>
<feature type="compositionally biased region" description="Polar residues" evidence="1">
    <location>
        <begin position="213"/>
        <end position="231"/>
    </location>
</feature>
<evidence type="ECO:0000256" key="1">
    <source>
        <dbReference type="SAM" id="MobiDB-lite"/>
    </source>
</evidence>
<accession>A0A6F9DD38</accession>